<dbReference type="InterPro" id="IPR036938">
    <property type="entry name" value="PAP2/HPO_sf"/>
</dbReference>
<organism evidence="3 4">
    <name type="scientific">Candidatus Stercoripulliclostridium pullicola</name>
    <dbReference type="NCBI Taxonomy" id="2840953"/>
    <lineage>
        <taxon>Bacteria</taxon>
        <taxon>Bacillati</taxon>
        <taxon>Bacillota</taxon>
        <taxon>Clostridia</taxon>
        <taxon>Eubacteriales</taxon>
        <taxon>Candidatus Stercoripulliclostridium</taxon>
    </lineage>
</organism>
<dbReference type="Proteomes" id="UP000727857">
    <property type="component" value="Unassembled WGS sequence"/>
</dbReference>
<accession>A0A940DIK3</accession>
<dbReference type="EMBL" id="JADINF010000116">
    <property type="protein sequence ID" value="MBO8424283.1"/>
    <property type="molecule type" value="Genomic_DNA"/>
</dbReference>
<reference evidence="3" key="1">
    <citation type="submission" date="2020-10" db="EMBL/GenBank/DDBJ databases">
        <authorList>
            <person name="Gilroy R."/>
        </authorList>
    </citation>
    <scope>NUCLEOTIDE SEQUENCE</scope>
    <source>
        <strain evidence="3">517</strain>
    </source>
</reference>
<dbReference type="SMART" id="SM00014">
    <property type="entry name" value="acidPPc"/>
    <property type="match status" value="1"/>
</dbReference>
<keyword evidence="1" id="KW-1133">Transmembrane helix</keyword>
<keyword evidence="1" id="KW-0472">Membrane</keyword>
<dbReference type="InterPro" id="IPR000326">
    <property type="entry name" value="PAP2/HPO"/>
</dbReference>
<evidence type="ECO:0000259" key="2">
    <source>
        <dbReference type="SMART" id="SM00014"/>
    </source>
</evidence>
<dbReference type="Pfam" id="PF01569">
    <property type="entry name" value="PAP2"/>
    <property type="match status" value="1"/>
</dbReference>
<dbReference type="AlphaFoldDB" id="A0A940DIK3"/>
<feature type="transmembrane region" description="Helical" evidence="1">
    <location>
        <begin position="58"/>
        <end position="79"/>
    </location>
</feature>
<evidence type="ECO:0000313" key="4">
    <source>
        <dbReference type="Proteomes" id="UP000727857"/>
    </source>
</evidence>
<evidence type="ECO:0000256" key="1">
    <source>
        <dbReference type="SAM" id="Phobius"/>
    </source>
</evidence>
<feature type="domain" description="Phosphatidic acid phosphatase type 2/haloperoxidase" evidence="2">
    <location>
        <begin position="62"/>
        <end position="183"/>
    </location>
</feature>
<reference evidence="3" key="2">
    <citation type="journal article" date="2021" name="PeerJ">
        <title>Extensive microbial diversity within the chicken gut microbiome revealed by metagenomics and culture.</title>
        <authorList>
            <person name="Gilroy R."/>
            <person name="Ravi A."/>
            <person name="Getino M."/>
            <person name="Pursley I."/>
            <person name="Horton D.L."/>
            <person name="Alikhan N.F."/>
            <person name="Baker D."/>
            <person name="Gharbi K."/>
            <person name="Hall N."/>
            <person name="Watson M."/>
            <person name="Adriaenssens E.M."/>
            <person name="Foster-Nyarko E."/>
            <person name="Jarju S."/>
            <person name="Secka A."/>
            <person name="Antonio M."/>
            <person name="Oren A."/>
            <person name="Chaudhuri R.R."/>
            <person name="La Ragione R."/>
            <person name="Hildebrand F."/>
            <person name="Pallen M.J."/>
        </authorList>
    </citation>
    <scope>NUCLEOTIDE SEQUENCE</scope>
    <source>
        <strain evidence="3">517</strain>
    </source>
</reference>
<dbReference type="Gene3D" id="1.20.144.10">
    <property type="entry name" value="Phosphatidic acid phosphatase type 2/haloperoxidase"/>
    <property type="match status" value="1"/>
</dbReference>
<proteinExistence type="predicted"/>
<keyword evidence="1" id="KW-0812">Transmembrane</keyword>
<feature type="transmembrane region" description="Helical" evidence="1">
    <location>
        <begin position="20"/>
        <end position="46"/>
    </location>
</feature>
<comment type="caution">
    <text evidence="3">The sequence shown here is derived from an EMBL/GenBank/DDBJ whole genome shotgun (WGS) entry which is preliminary data.</text>
</comment>
<dbReference type="CDD" id="cd01610">
    <property type="entry name" value="PAP2_like"/>
    <property type="match status" value="1"/>
</dbReference>
<name>A0A940DIK3_9FIRM</name>
<gene>
    <name evidence="3" type="ORF">IAB16_04635</name>
</gene>
<sequence>MTDLFISELVFAPGSGFGAFFTAVGECPALFPALYALAALVYLAASKKIKDKDARKKAFTFFLYAAATVVVTAAVVVILKNLWGRARFTELGENHAGFSPWYLPQGLTGHDSFPSGHAAMSALVFFVSDGIEYFTGKRLRSVDLLCFAFTSAVCVARLIEGAHYLSDLVAGAALAAFFRAVCLRACGIRARKPFGKKVLPINYPSAGGSAVDTERLR</sequence>
<evidence type="ECO:0000313" key="3">
    <source>
        <dbReference type="EMBL" id="MBO8424283.1"/>
    </source>
</evidence>
<dbReference type="SUPFAM" id="SSF48317">
    <property type="entry name" value="Acid phosphatase/Vanadium-dependent haloperoxidase"/>
    <property type="match status" value="1"/>
</dbReference>
<protein>
    <submittedName>
        <fullName evidence="3">Phosphatase PAP2 family protein</fullName>
    </submittedName>
</protein>